<dbReference type="InterPro" id="IPR009057">
    <property type="entry name" value="Homeodomain-like_sf"/>
</dbReference>
<keyword evidence="3" id="KW-0804">Transcription</keyword>
<dbReference type="Pfam" id="PF02311">
    <property type="entry name" value="AraC_binding"/>
    <property type="match status" value="1"/>
</dbReference>
<dbReference type="Gene3D" id="2.60.120.280">
    <property type="entry name" value="Regulatory protein AraC"/>
    <property type="match status" value="1"/>
</dbReference>
<dbReference type="PANTHER" id="PTHR43280">
    <property type="entry name" value="ARAC-FAMILY TRANSCRIPTIONAL REGULATOR"/>
    <property type="match status" value="1"/>
</dbReference>
<dbReference type="InterPro" id="IPR037923">
    <property type="entry name" value="HTH-like"/>
</dbReference>
<evidence type="ECO:0000256" key="1">
    <source>
        <dbReference type="ARBA" id="ARBA00023015"/>
    </source>
</evidence>
<gene>
    <name evidence="5" type="ORF">H9753_10350</name>
</gene>
<evidence type="ECO:0000313" key="6">
    <source>
        <dbReference type="Proteomes" id="UP000823886"/>
    </source>
</evidence>
<dbReference type="PRINTS" id="PR00032">
    <property type="entry name" value="HTHARAC"/>
</dbReference>
<protein>
    <submittedName>
        <fullName evidence="5">AraC family transcriptional regulator</fullName>
    </submittedName>
</protein>
<dbReference type="AlphaFoldDB" id="A0A9D2TB58"/>
<dbReference type="GO" id="GO:0003700">
    <property type="term" value="F:DNA-binding transcription factor activity"/>
    <property type="evidence" value="ECO:0007669"/>
    <property type="project" value="InterPro"/>
</dbReference>
<evidence type="ECO:0000259" key="4">
    <source>
        <dbReference type="PROSITE" id="PS01124"/>
    </source>
</evidence>
<dbReference type="PANTHER" id="PTHR43280:SF28">
    <property type="entry name" value="HTH-TYPE TRANSCRIPTIONAL ACTIVATOR RHAS"/>
    <property type="match status" value="1"/>
</dbReference>
<organism evidence="5 6">
    <name type="scientific">Candidatus Blautia merdavium</name>
    <dbReference type="NCBI Taxonomy" id="2838494"/>
    <lineage>
        <taxon>Bacteria</taxon>
        <taxon>Bacillati</taxon>
        <taxon>Bacillota</taxon>
        <taxon>Clostridia</taxon>
        <taxon>Lachnospirales</taxon>
        <taxon>Lachnospiraceae</taxon>
        <taxon>Blautia</taxon>
    </lineage>
</organism>
<proteinExistence type="predicted"/>
<reference evidence="5" key="2">
    <citation type="submission" date="2021-04" db="EMBL/GenBank/DDBJ databases">
        <authorList>
            <person name="Gilroy R."/>
        </authorList>
    </citation>
    <scope>NUCLEOTIDE SEQUENCE</scope>
    <source>
        <strain evidence="5">ChiBcec2-3848</strain>
    </source>
</reference>
<evidence type="ECO:0000313" key="5">
    <source>
        <dbReference type="EMBL" id="HJC64000.1"/>
    </source>
</evidence>
<dbReference type="InterPro" id="IPR003313">
    <property type="entry name" value="AraC-bd"/>
</dbReference>
<accession>A0A9D2TB58</accession>
<evidence type="ECO:0000256" key="3">
    <source>
        <dbReference type="ARBA" id="ARBA00023163"/>
    </source>
</evidence>
<dbReference type="InterPro" id="IPR020449">
    <property type="entry name" value="Tscrpt_reg_AraC-type_HTH"/>
</dbReference>
<dbReference type="SUPFAM" id="SSF51215">
    <property type="entry name" value="Regulatory protein AraC"/>
    <property type="match status" value="1"/>
</dbReference>
<reference evidence="5" key="1">
    <citation type="journal article" date="2021" name="PeerJ">
        <title>Extensive microbial diversity within the chicken gut microbiome revealed by metagenomics and culture.</title>
        <authorList>
            <person name="Gilroy R."/>
            <person name="Ravi A."/>
            <person name="Getino M."/>
            <person name="Pursley I."/>
            <person name="Horton D.L."/>
            <person name="Alikhan N.F."/>
            <person name="Baker D."/>
            <person name="Gharbi K."/>
            <person name="Hall N."/>
            <person name="Watson M."/>
            <person name="Adriaenssens E.M."/>
            <person name="Foster-Nyarko E."/>
            <person name="Jarju S."/>
            <person name="Secka A."/>
            <person name="Antonio M."/>
            <person name="Oren A."/>
            <person name="Chaudhuri R.R."/>
            <person name="La Ragione R."/>
            <person name="Hildebrand F."/>
            <person name="Pallen M.J."/>
        </authorList>
    </citation>
    <scope>NUCLEOTIDE SEQUENCE</scope>
    <source>
        <strain evidence="5">ChiBcec2-3848</strain>
    </source>
</reference>
<dbReference type="InterPro" id="IPR018060">
    <property type="entry name" value="HTH_AraC"/>
</dbReference>
<dbReference type="PROSITE" id="PS01124">
    <property type="entry name" value="HTH_ARAC_FAMILY_2"/>
    <property type="match status" value="1"/>
</dbReference>
<dbReference type="InterPro" id="IPR018062">
    <property type="entry name" value="HTH_AraC-typ_CS"/>
</dbReference>
<keyword evidence="1" id="KW-0805">Transcription regulation</keyword>
<dbReference type="EMBL" id="DWVZ01000142">
    <property type="protein sequence ID" value="HJC64000.1"/>
    <property type="molecule type" value="Genomic_DNA"/>
</dbReference>
<dbReference type="SUPFAM" id="SSF46689">
    <property type="entry name" value="Homeodomain-like"/>
    <property type="match status" value="2"/>
</dbReference>
<name>A0A9D2TB58_9FIRM</name>
<keyword evidence="2" id="KW-0238">DNA-binding</keyword>
<feature type="domain" description="HTH araC/xylS-type" evidence="4">
    <location>
        <begin position="181"/>
        <end position="279"/>
    </location>
</feature>
<dbReference type="Proteomes" id="UP000823886">
    <property type="component" value="Unassembled WGS sequence"/>
</dbReference>
<evidence type="ECO:0000256" key="2">
    <source>
        <dbReference type="ARBA" id="ARBA00023125"/>
    </source>
</evidence>
<sequence>MLQCRIKTQTPASFLTCGNLISEDGFVHARRTMNCFVLLLVQEGTLYLTQEEVPWEICPGEFFLLFPGKEHFGTRPSQGPLSYYWVHFTLDQEDFQIFSAKEPLSLSAGEPDALLLPEKGRLSGQKRCSVLFVQLLDLARRHQYRQTLSCTYAMNLLLLQISEELLNARQEQEGSLPSPVLDAIQWIESHFDQPLSAQSLARQFHYHPAYLTTLFKKHTGLSLLTYIRRTRIQAAKNLLMNKNLRVCQIAEMCGFPDEKQFMKLFKKQEGMTPTQYRSAFHQKKINTR</sequence>
<dbReference type="Gene3D" id="1.10.10.60">
    <property type="entry name" value="Homeodomain-like"/>
    <property type="match status" value="2"/>
</dbReference>
<dbReference type="Pfam" id="PF12833">
    <property type="entry name" value="HTH_18"/>
    <property type="match status" value="1"/>
</dbReference>
<dbReference type="PROSITE" id="PS00041">
    <property type="entry name" value="HTH_ARAC_FAMILY_1"/>
    <property type="match status" value="1"/>
</dbReference>
<dbReference type="SMART" id="SM00342">
    <property type="entry name" value="HTH_ARAC"/>
    <property type="match status" value="1"/>
</dbReference>
<comment type="caution">
    <text evidence="5">The sequence shown here is derived from an EMBL/GenBank/DDBJ whole genome shotgun (WGS) entry which is preliminary data.</text>
</comment>
<dbReference type="GO" id="GO:0043565">
    <property type="term" value="F:sequence-specific DNA binding"/>
    <property type="evidence" value="ECO:0007669"/>
    <property type="project" value="InterPro"/>
</dbReference>